<proteinExistence type="predicted"/>
<accession>Q4A9P3</accession>
<dbReference type="EMBL" id="AE017243">
    <property type="protein sequence ID" value="AAZ44528.2"/>
    <property type="molecule type" value="Genomic_DNA"/>
</dbReference>
<reference evidence="1 2" key="1">
    <citation type="journal article" date="2005" name="J. Bacteriol.">
        <title>Swine and poultry pathogens: the complete genome sequences of two strains of Mycoplasma hyopneumoniae and a strain of Mycoplasma synoviae.</title>
        <authorList>
            <person name="Vasconcelos A.T."/>
            <person name="Ferreira H.B."/>
            <person name="Bizarro C.V."/>
            <person name="Bonatto S.L."/>
            <person name="Carvalho M.O."/>
            <person name="Pinto P.M."/>
            <person name="Almeida D.F."/>
            <person name="Almeida L.G."/>
            <person name="Almeida R."/>
            <person name="Alves-Filho L."/>
            <person name="Assuncao E.N."/>
            <person name="Azevedo V.A."/>
            <person name="Bogo M.R."/>
            <person name="Brigido M.M."/>
            <person name="Brocchi M."/>
            <person name="Burity H.A."/>
            <person name="Camargo A.A."/>
            <person name="Camargo S.S."/>
            <person name="Carepo M.S."/>
            <person name="Carraro D.M."/>
            <person name="de Mattos Cascardo J.C."/>
            <person name="Castro L.A."/>
            <person name="Cavalcanti G."/>
            <person name="Chemale G."/>
            <person name="Collevatti R.G."/>
            <person name="Cunha C.W."/>
            <person name="Dallagiovanna B."/>
            <person name="Dambros B.P."/>
            <person name="Dellagostin O.A."/>
            <person name="Falcao C."/>
            <person name="Fantinatti-Garboggini F."/>
            <person name="Felipe M.S."/>
            <person name="Fiorentin L."/>
            <person name="Franco G.R."/>
            <person name="Freitas N.S."/>
            <person name="Frias D."/>
            <person name="Grangeiro T.B."/>
            <person name="Grisard E.C."/>
            <person name="Guimaraes C.T."/>
            <person name="Hungria M."/>
            <person name="Jardim S.N."/>
            <person name="Krieger M.A."/>
            <person name="Laurino J.P."/>
            <person name="Lima L.F."/>
            <person name="Lopes M.I."/>
            <person name="Loreto E.L."/>
            <person name="Madeira H.M."/>
            <person name="Manfio G.P."/>
            <person name="Maranhao A.Q."/>
            <person name="Martinkovics C.T."/>
            <person name="Medeiros S.R."/>
            <person name="Moreira M.A."/>
            <person name="Neiva M."/>
            <person name="Ramalho-Neto C.E."/>
            <person name="Nicolas M.F."/>
            <person name="Oliveira S.C."/>
            <person name="Paixao R.F."/>
            <person name="Pedrosa F.O."/>
            <person name="Pena S.D."/>
            <person name="Pereira M."/>
            <person name="Pereira-Ferrari L."/>
            <person name="Piffer I."/>
            <person name="Pinto L.S."/>
            <person name="Potrich D.P."/>
            <person name="Salim A.C."/>
            <person name="Santos F.R."/>
            <person name="Schmitt R."/>
            <person name="Schneider M.P."/>
            <person name="Schrank A."/>
            <person name="Schrank I.S."/>
            <person name="Schuck A.F."/>
            <person name="Seuanez H.N."/>
            <person name="Silva D.W."/>
            <person name="Silva R."/>
            <person name="Silva S.C."/>
            <person name="Soares C.M."/>
            <person name="Souza K.R."/>
            <person name="Souza R.C."/>
            <person name="Staats C.C."/>
            <person name="Steffens M.B."/>
            <person name="Teixeira S.M."/>
            <person name="Urmenyi T.P."/>
            <person name="Vainstein M.H."/>
            <person name="Zuccherato L.W."/>
            <person name="Simpson A.J."/>
            <person name="Zaha A."/>
        </authorList>
    </citation>
    <scope>NUCLEOTIDE SEQUENCE [LARGE SCALE GENOMIC DNA]</scope>
    <source>
        <strain evidence="2">J / ATCC 25934 / NCTC 10110</strain>
    </source>
</reference>
<sequence>MEIKYKKLKNKYQEYGWQNPSDPIDKMAKTSSELQVSAKEVKNEQILITKSKNDDSTLTRLEVELTGLDKGSWYLIDSVKLKNVNGQQGDFDLFIDKADWEKDSNKLKTDTAEKWPTIINTSIESASIENVKTSTTDQMAVTKNSRQENQNRKAELRQGWFEVEFAKKDLGFLKDKYKIQLELESVDKDVFYTNTVEIKDSKSSSTIKVQLEAKNLTPGDRYTIKNYIFTLKPEMADKFAVSLPQNLRAKPKRTNYNLLTENAIKSIKYEAIREGQTNVFVELFNNNGLLDGKRLTLSSEIDENFGNKYIPESWKLKNKEAMRTTSRNKVGERKDGKKNNTINFQVKSTIKKGKEYIIKRINNGGRQLTFDDPIKDESAIQRRFYSRADKANLTSSTITNVTTNSADIELTFAEDDAFLKGETITLYLENSESGQQVKSIGSTTFISAPSNGQKELKATFKFDNTLRPGIWYTIKALTSKTVNLTVDKNTHKGEVDLVKGWKRNQTRRKKRSTSQKTVDLEFITEPLITKVTTDPEDDTATVTLEGWTDDLTKAGFDTELQVKKEGESQSYTRTIEWQQQEGKKNKFKAQEKDLIKFTKYTDINLILKKSSQAQKIKSLQNNLKVEFDNLIINGGRKNEREFRTTAKYLNLSRSNPVKITPVSPTQVIIEVTMGVQDAKSLQGIPMILKYKKVGPKYNLAYNEQELESEPVGVNLANSKLTFALSNLESGSIYKIVKILPKNRQDIPNHQLDEQKELKLNETMLKNIKDITLEGIDQNTKHGRSVEILFAPQNIRPQLIRGWTIPISYKVYRGEKVKVQFNPEAVTTIGPKWLQNNLKVKINGTEINGKAVLKEWNWNPELQIASADLQPYTLKTLIGASITVEIKNPEKFNSNPMTVDGSFQSSQQQLQTQQSQIPGSSISFQSSTTIATVTPMHIDYIMPGLMGFTYAVYDPLDQIMPTGSEWNPYGEFADLTPYRDQDWLEVLWDKTEQEPKEQQAKGKEWDQRLPNLAGKIEEIQITGPPVAIRTSRKQKEPTPEKDKKIRYVTLYWNINVDQGKYRLPTSLMGKKIAFKPNSISKLPIRLRIKQKSENTIASAISINAENPTPNLPGFVMPQTHHANPHDAISLPTNGVEWNNKWREEEAKLIPESWVINRTKINEELFWSAPGFEFAFKDELRNDTWYLNAKNPTKTTSGYMFDYHGESLVTTTRKIAAIYINGKAKNKLKVGKSELINDGRTRGPKIKWTGVKNERWPVALLVKEGSNYLPFLYSPDNYYQVFNPVNPPELSDYYDDDGDE</sequence>
<organism evidence="1 2">
    <name type="scientific">Mesomycoplasma hyopneumoniae (strain J / ATCC 25934 / NCTC 10110)</name>
    <name type="common">Mycoplasma hyopneumoniae</name>
    <dbReference type="NCBI Taxonomy" id="262719"/>
    <lineage>
        <taxon>Bacteria</taxon>
        <taxon>Bacillati</taxon>
        <taxon>Mycoplasmatota</taxon>
        <taxon>Mycoplasmoidales</taxon>
        <taxon>Metamycoplasmataceae</taxon>
        <taxon>Mesomycoplasma</taxon>
    </lineage>
</organism>
<evidence type="ECO:0000313" key="2">
    <source>
        <dbReference type="Proteomes" id="UP000000548"/>
    </source>
</evidence>
<dbReference type="KEGG" id="mhj:MHJ_0442"/>
<gene>
    <name evidence="1" type="ordered locus">MHJ_0442</name>
</gene>
<dbReference type="HOGENOM" id="CLU_002857_0_0_14"/>
<dbReference type="Proteomes" id="UP000000548">
    <property type="component" value="Chromosome"/>
</dbReference>
<evidence type="ECO:0000313" key="1">
    <source>
        <dbReference type="EMBL" id="AAZ44528.2"/>
    </source>
</evidence>
<name>Q4A9P3_MESHJ</name>
<protein>
    <submittedName>
        <fullName evidence="1">Uncharacterized protein</fullName>
    </submittedName>
</protein>